<sequence length="83" mass="9472">MPSPDRERSFRKIAVSGTVISAAGYSLRKILCLELRKLTHSELQPYFLCLYEGLEVAEFAAANIFYAYTRGWKLVSLPKPYLL</sequence>
<evidence type="ECO:0000313" key="1">
    <source>
        <dbReference type="EMBL" id="RED64948.1"/>
    </source>
</evidence>
<evidence type="ECO:0000313" key="2">
    <source>
        <dbReference type="Proteomes" id="UP000256869"/>
    </source>
</evidence>
<gene>
    <name evidence="1" type="ORF">DFP95_102370</name>
</gene>
<accession>A0A3D9IT96</accession>
<organism evidence="1 2">
    <name type="scientific">Cohnella lupini</name>
    <dbReference type="NCBI Taxonomy" id="1294267"/>
    <lineage>
        <taxon>Bacteria</taxon>
        <taxon>Bacillati</taxon>
        <taxon>Bacillota</taxon>
        <taxon>Bacilli</taxon>
        <taxon>Bacillales</taxon>
        <taxon>Paenibacillaceae</taxon>
        <taxon>Cohnella</taxon>
    </lineage>
</organism>
<dbReference type="Proteomes" id="UP000256869">
    <property type="component" value="Unassembled WGS sequence"/>
</dbReference>
<comment type="caution">
    <text evidence="1">The sequence shown here is derived from an EMBL/GenBank/DDBJ whole genome shotgun (WGS) entry which is preliminary data.</text>
</comment>
<name>A0A3D9IT96_9BACL</name>
<protein>
    <submittedName>
        <fullName evidence="1">Uncharacterized protein</fullName>
    </submittedName>
</protein>
<dbReference type="EMBL" id="QRDY01000002">
    <property type="protein sequence ID" value="RED64948.1"/>
    <property type="molecule type" value="Genomic_DNA"/>
</dbReference>
<keyword evidence="2" id="KW-1185">Reference proteome</keyword>
<dbReference type="AlphaFoldDB" id="A0A3D9IT96"/>
<proteinExistence type="predicted"/>
<reference evidence="1 2" key="1">
    <citation type="submission" date="2018-07" db="EMBL/GenBank/DDBJ databases">
        <title>Genomic Encyclopedia of Type Strains, Phase III (KMG-III): the genomes of soil and plant-associated and newly described type strains.</title>
        <authorList>
            <person name="Whitman W."/>
        </authorList>
    </citation>
    <scope>NUCLEOTIDE SEQUENCE [LARGE SCALE GENOMIC DNA]</scope>
    <source>
        <strain evidence="1 2">CECT 8236</strain>
    </source>
</reference>